<dbReference type="HOGENOM" id="CLU_430265_0_0_1"/>
<organism evidence="6 7">
    <name type="scientific">Piloderma croceum (strain F 1598)</name>
    <dbReference type="NCBI Taxonomy" id="765440"/>
    <lineage>
        <taxon>Eukaryota</taxon>
        <taxon>Fungi</taxon>
        <taxon>Dikarya</taxon>
        <taxon>Basidiomycota</taxon>
        <taxon>Agaricomycotina</taxon>
        <taxon>Agaricomycetes</taxon>
        <taxon>Agaricomycetidae</taxon>
        <taxon>Atheliales</taxon>
        <taxon>Atheliaceae</taxon>
        <taxon>Piloderma</taxon>
    </lineage>
</organism>
<dbReference type="InterPro" id="IPR036770">
    <property type="entry name" value="Ankyrin_rpt-contain_sf"/>
</dbReference>
<keyword evidence="4" id="KW-0175">Coiled coil</keyword>
<dbReference type="SMART" id="SM00248">
    <property type="entry name" value="ANK"/>
    <property type="match status" value="9"/>
</dbReference>
<feature type="repeat" description="ANK" evidence="3">
    <location>
        <begin position="464"/>
        <end position="496"/>
    </location>
</feature>
<dbReference type="InParanoid" id="A0A0C3CFX2"/>
<feature type="repeat" description="ANK" evidence="3">
    <location>
        <begin position="397"/>
        <end position="429"/>
    </location>
</feature>
<proteinExistence type="predicted"/>
<evidence type="ECO:0000256" key="2">
    <source>
        <dbReference type="ARBA" id="ARBA00023043"/>
    </source>
</evidence>
<dbReference type="EMBL" id="KN832976">
    <property type="protein sequence ID" value="KIM88612.1"/>
    <property type="molecule type" value="Genomic_DNA"/>
</dbReference>
<dbReference type="PANTHER" id="PTHR24171">
    <property type="entry name" value="ANKYRIN REPEAT DOMAIN-CONTAINING PROTEIN 39-RELATED"/>
    <property type="match status" value="1"/>
</dbReference>
<dbReference type="Pfam" id="PF12796">
    <property type="entry name" value="Ank_2"/>
    <property type="match status" value="2"/>
</dbReference>
<keyword evidence="1" id="KW-0677">Repeat</keyword>
<gene>
    <name evidence="6" type="ORF">PILCRDRAFT_813578</name>
</gene>
<evidence type="ECO:0000256" key="1">
    <source>
        <dbReference type="ARBA" id="ARBA00022737"/>
    </source>
</evidence>
<feature type="compositionally biased region" description="Basic and acidic residues" evidence="5">
    <location>
        <begin position="601"/>
        <end position="614"/>
    </location>
</feature>
<dbReference type="OrthoDB" id="194358at2759"/>
<reference evidence="7" key="2">
    <citation type="submission" date="2015-01" db="EMBL/GenBank/DDBJ databases">
        <title>Evolutionary Origins and Diversification of the Mycorrhizal Mutualists.</title>
        <authorList>
            <consortium name="DOE Joint Genome Institute"/>
            <consortium name="Mycorrhizal Genomics Consortium"/>
            <person name="Kohler A."/>
            <person name="Kuo A."/>
            <person name="Nagy L.G."/>
            <person name="Floudas D."/>
            <person name="Copeland A."/>
            <person name="Barry K.W."/>
            <person name="Cichocki N."/>
            <person name="Veneault-Fourrey C."/>
            <person name="LaButti K."/>
            <person name="Lindquist E.A."/>
            <person name="Lipzen A."/>
            <person name="Lundell T."/>
            <person name="Morin E."/>
            <person name="Murat C."/>
            <person name="Riley R."/>
            <person name="Ohm R."/>
            <person name="Sun H."/>
            <person name="Tunlid A."/>
            <person name="Henrissat B."/>
            <person name="Grigoriev I.V."/>
            <person name="Hibbett D.S."/>
            <person name="Martin F."/>
        </authorList>
    </citation>
    <scope>NUCLEOTIDE SEQUENCE [LARGE SCALE GENOMIC DNA]</scope>
    <source>
        <strain evidence="7">F 1598</strain>
    </source>
</reference>
<sequence>MSHQASERDNHADCDHAGVHQLLGRQVAQYQLQHWVLSRLLTHSIALREKRTSPTTRRPPPPRHVCGRHDDRESDTQDGPVLTTPTQEQIDELKSKIDEAARQLEVAEEQHRVFRTQTGSHCNPPESVWKLPPWRDIIGLEELPDDNNLMPCMRFILRAKRFLVNQGRIDETDDDGYNHLIWNFRAMEAGLINETQFILAIINICKDQPMTLILGMKSFLPPGLAVNILGPDDVMKQLPTIKMISWSNTLKSTVTFGLQMRDGSALQVCIEPDEHRMEQFRDDEEEEGEDDHAPFPQAIIDNDIATVRGFIESGIDLERRYGTVHKTALMIAASYNRHEIVDILIKGGANLYSRDDNGEIAFFWASWNNCVESLRVLHLAGCDLDDRDTRVVDQHNGLSTALYKAASNGKFKSVRYLVESGADIMCANNFGTPPHTKASAQGHPIILDYLLSREGVEVDHRNAAGVTALHMAAQWGELACLDVCLDYKANVEVEDRNGWTALFCAAWKGRYACVRRLVEHGHANLNHISHREQCGPLLVSVLSNNVETVAYLIDEAGCDIHEVDAEGDNILHCAAAFGANRVVDYFFENHRDEVQTLLESRNNDDKIPEEKARQEDEEETAVLLAGYRVHPSADKS</sequence>
<feature type="coiled-coil region" evidence="4">
    <location>
        <begin position="90"/>
        <end position="117"/>
    </location>
</feature>
<dbReference type="Pfam" id="PF00023">
    <property type="entry name" value="Ank"/>
    <property type="match status" value="1"/>
</dbReference>
<reference evidence="6 7" key="1">
    <citation type="submission" date="2014-04" db="EMBL/GenBank/DDBJ databases">
        <authorList>
            <consortium name="DOE Joint Genome Institute"/>
            <person name="Kuo A."/>
            <person name="Tarkka M."/>
            <person name="Buscot F."/>
            <person name="Kohler A."/>
            <person name="Nagy L.G."/>
            <person name="Floudas D."/>
            <person name="Copeland A."/>
            <person name="Barry K.W."/>
            <person name="Cichocki N."/>
            <person name="Veneault-Fourrey C."/>
            <person name="LaButti K."/>
            <person name="Lindquist E.A."/>
            <person name="Lipzen A."/>
            <person name="Lundell T."/>
            <person name="Morin E."/>
            <person name="Murat C."/>
            <person name="Sun H."/>
            <person name="Tunlid A."/>
            <person name="Henrissat B."/>
            <person name="Grigoriev I.V."/>
            <person name="Hibbett D.S."/>
            <person name="Martin F."/>
            <person name="Nordberg H.P."/>
            <person name="Cantor M.N."/>
            <person name="Hua S.X."/>
        </authorList>
    </citation>
    <scope>NUCLEOTIDE SEQUENCE [LARGE SCALE GENOMIC DNA]</scope>
    <source>
        <strain evidence="6 7">F 1598</strain>
    </source>
</reference>
<evidence type="ECO:0000256" key="5">
    <source>
        <dbReference type="SAM" id="MobiDB-lite"/>
    </source>
</evidence>
<feature type="repeat" description="ANK" evidence="3">
    <location>
        <begin position="324"/>
        <end position="356"/>
    </location>
</feature>
<evidence type="ECO:0000256" key="3">
    <source>
        <dbReference type="PROSITE-ProRule" id="PRU00023"/>
    </source>
</evidence>
<dbReference type="PROSITE" id="PS50088">
    <property type="entry name" value="ANK_REPEAT"/>
    <property type="match status" value="3"/>
</dbReference>
<feature type="region of interest" description="Disordered" evidence="5">
    <location>
        <begin position="600"/>
        <end position="619"/>
    </location>
</feature>
<dbReference type="InterPro" id="IPR002110">
    <property type="entry name" value="Ankyrin_rpt"/>
</dbReference>
<dbReference type="Proteomes" id="UP000054166">
    <property type="component" value="Unassembled WGS sequence"/>
</dbReference>
<dbReference type="STRING" id="765440.A0A0C3CFX2"/>
<keyword evidence="2 3" id="KW-0040">ANK repeat</keyword>
<evidence type="ECO:0000313" key="7">
    <source>
        <dbReference type="Proteomes" id="UP000054166"/>
    </source>
</evidence>
<keyword evidence="7" id="KW-1185">Reference proteome</keyword>
<evidence type="ECO:0000313" key="6">
    <source>
        <dbReference type="EMBL" id="KIM88612.1"/>
    </source>
</evidence>
<dbReference type="Pfam" id="PF13637">
    <property type="entry name" value="Ank_4"/>
    <property type="match status" value="1"/>
</dbReference>
<accession>A0A0C3CFX2</accession>
<evidence type="ECO:0000256" key="4">
    <source>
        <dbReference type="SAM" id="Coils"/>
    </source>
</evidence>
<protein>
    <submittedName>
        <fullName evidence="6">Uncharacterized protein</fullName>
    </submittedName>
</protein>
<dbReference type="Gene3D" id="1.25.40.20">
    <property type="entry name" value="Ankyrin repeat-containing domain"/>
    <property type="match status" value="2"/>
</dbReference>
<dbReference type="AlphaFoldDB" id="A0A0C3CFX2"/>
<feature type="region of interest" description="Disordered" evidence="5">
    <location>
        <begin position="48"/>
        <end position="85"/>
    </location>
</feature>
<name>A0A0C3CFX2_PILCF</name>
<dbReference type="PROSITE" id="PS50297">
    <property type="entry name" value="ANK_REP_REGION"/>
    <property type="match status" value="3"/>
</dbReference>
<dbReference type="SUPFAM" id="SSF48403">
    <property type="entry name" value="Ankyrin repeat"/>
    <property type="match status" value="1"/>
</dbReference>